<accession>A0A1V9X324</accession>
<evidence type="ECO:0000256" key="3">
    <source>
        <dbReference type="SAM" id="SignalP"/>
    </source>
</evidence>
<evidence type="ECO:0000313" key="4">
    <source>
        <dbReference type="EMBL" id="OQR67894.1"/>
    </source>
</evidence>
<protein>
    <submittedName>
        <fullName evidence="4">Uncharacterized protein</fullName>
    </submittedName>
</protein>
<keyword evidence="2" id="KW-1133">Transmembrane helix</keyword>
<name>A0A1V9X324_9ACAR</name>
<comment type="caution">
    <text evidence="4">The sequence shown here is derived from an EMBL/GenBank/DDBJ whole genome shotgun (WGS) entry which is preliminary data.</text>
</comment>
<feature type="signal peptide" evidence="3">
    <location>
        <begin position="1"/>
        <end position="28"/>
    </location>
</feature>
<proteinExistence type="predicted"/>
<evidence type="ECO:0000256" key="2">
    <source>
        <dbReference type="SAM" id="Phobius"/>
    </source>
</evidence>
<keyword evidence="5" id="KW-1185">Reference proteome</keyword>
<dbReference type="OrthoDB" id="10417949at2759"/>
<gene>
    <name evidence="4" type="ORF">BIW11_13246</name>
</gene>
<evidence type="ECO:0000256" key="1">
    <source>
        <dbReference type="SAM" id="Coils"/>
    </source>
</evidence>
<dbReference type="EMBL" id="MNPL01026933">
    <property type="protein sequence ID" value="OQR67894.1"/>
    <property type="molecule type" value="Genomic_DNA"/>
</dbReference>
<keyword evidence="2" id="KW-0472">Membrane</keyword>
<evidence type="ECO:0000313" key="5">
    <source>
        <dbReference type="Proteomes" id="UP000192247"/>
    </source>
</evidence>
<sequence length="295" mass="33897">MSATTTFEVMHAFLAVIIVSHCVDLVNSENSFDCSWKKTSDPYLVSLTMYNDLMKTQFNEPRIRCENYPPACQSLKEIVSGNRSSVLAHFYTHALTICNLMRLQEWTKGNHDNASNVFLLRKSLVKNVENLSYRMTRLEQTQEIVYKLMEEDLTQVAAYERRLKQQQNTLRRLTHNVLLLQDIASDLSLVGSWWSYMLVAFALRVAGGVRLVAALVIFGLFWTAEMMVEYNFVLFPIDDLIPEIIQVEVIRLLSCLCAVVLLWLSSYHLSSDPLQKAIQKSVGRIELAKQTLRHI</sequence>
<keyword evidence="1" id="KW-0175">Coiled coil</keyword>
<dbReference type="InParanoid" id="A0A1V9X324"/>
<feature type="transmembrane region" description="Helical" evidence="2">
    <location>
        <begin position="201"/>
        <end position="224"/>
    </location>
</feature>
<keyword evidence="3" id="KW-0732">Signal</keyword>
<feature type="chain" id="PRO_5012235527" evidence="3">
    <location>
        <begin position="29"/>
        <end position="295"/>
    </location>
</feature>
<keyword evidence="2" id="KW-0812">Transmembrane</keyword>
<organism evidence="4 5">
    <name type="scientific">Tropilaelaps mercedesae</name>
    <dbReference type="NCBI Taxonomy" id="418985"/>
    <lineage>
        <taxon>Eukaryota</taxon>
        <taxon>Metazoa</taxon>
        <taxon>Ecdysozoa</taxon>
        <taxon>Arthropoda</taxon>
        <taxon>Chelicerata</taxon>
        <taxon>Arachnida</taxon>
        <taxon>Acari</taxon>
        <taxon>Parasitiformes</taxon>
        <taxon>Mesostigmata</taxon>
        <taxon>Gamasina</taxon>
        <taxon>Dermanyssoidea</taxon>
        <taxon>Laelapidae</taxon>
        <taxon>Tropilaelaps</taxon>
    </lineage>
</organism>
<dbReference type="AlphaFoldDB" id="A0A1V9X324"/>
<dbReference type="Proteomes" id="UP000192247">
    <property type="component" value="Unassembled WGS sequence"/>
</dbReference>
<feature type="transmembrane region" description="Helical" evidence="2">
    <location>
        <begin position="244"/>
        <end position="264"/>
    </location>
</feature>
<feature type="coiled-coil region" evidence="1">
    <location>
        <begin position="121"/>
        <end position="176"/>
    </location>
</feature>
<reference evidence="4 5" key="1">
    <citation type="journal article" date="2017" name="Gigascience">
        <title>Draft genome of the honey bee ectoparasitic mite, Tropilaelaps mercedesae, is shaped by the parasitic life history.</title>
        <authorList>
            <person name="Dong X."/>
            <person name="Armstrong S.D."/>
            <person name="Xia D."/>
            <person name="Makepeace B.L."/>
            <person name="Darby A.C."/>
            <person name="Kadowaki T."/>
        </authorList>
    </citation>
    <scope>NUCLEOTIDE SEQUENCE [LARGE SCALE GENOMIC DNA]</scope>
    <source>
        <strain evidence="4">Wuxi-XJTLU</strain>
    </source>
</reference>